<dbReference type="InterPro" id="IPR042407">
    <property type="entry name" value="NCBP2-AS2"/>
</dbReference>
<dbReference type="PANTHER" id="PTHR41161">
    <property type="entry name" value="PROTEIN NCBP2AS2"/>
    <property type="match status" value="1"/>
</dbReference>
<accession>A0A815TS31</accession>
<comment type="caution">
    <text evidence="1">The sequence shown here is derived from an EMBL/GenBank/DDBJ whole genome shotgun (WGS) entry which is preliminary data.</text>
</comment>
<proteinExistence type="predicted"/>
<gene>
    <name evidence="1" type="ORF">IZO911_LOCUS45396</name>
</gene>
<dbReference type="Proteomes" id="UP000663860">
    <property type="component" value="Unassembled WGS sequence"/>
</dbReference>
<dbReference type="EMBL" id="CAJNOE010004161">
    <property type="protein sequence ID" value="CAF1509663.1"/>
    <property type="molecule type" value="Genomic_DNA"/>
</dbReference>
<name>A0A815TS31_9BILA</name>
<organism evidence="1 2">
    <name type="scientific">Adineta steineri</name>
    <dbReference type="NCBI Taxonomy" id="433720"/>
    <lineage>
        <taxon>Eukaryota</taxon>
        <taxon>Metazoa</taxon>
        <taxon>Spiralia</taxon>
        <taxon>Gnathifera</taxon>
        <taxon>Rotifera</taxon>
        <taxon>Eurotatoria</taxon>
        <taxon>Bdelloidea</taxon>
        <taxon>Adinetida</taxon>
        <taxon>Adinetidae</taxon>
        <taxon>Adineta</taxon>
    </lineage>
</organism>
<protein>
    <submittedName>
        <fullName evidence="1">Uncharacterized protein</fullName>
    </submittedName>
</protein>
<dbReference type="PANTHER" id="PTHR41161:SF1">
    <property type="entry name" value="PROTEIN NCBP2AS2"/>
    <property type="match status" value="1"/>
</dbReference>
<evidence type="ECO:0000313" key="2">
    <source>
        <dbReference type="Proteomes" id="UP000663860"/>
    </source>
</evidence>
<reference evidence="1" key="1">
    <citation type="submission" date="2021-02" db="EMBL/GenBank/DDBJ databases">
        <authorList>
            <person name="Nowell W R."/>
        </authorList>
    </citation>
    <scope>NUCLEOTIDE SEQUENCE</scope>
</reference>
<evidence type="ECO:0000313" key="1">
    <source>
        <dbReference type="EMBL" id="CAF1509663.1"/>
    </source>
</evidence>
<dbReference type="AlphaFoldDB" id="A0A815TS31"/>
<feature type="non-terminal residue" evidence="1">
    <location>
        <position position="48"/>
    </location>
</feature>
<sequence length="48" mass="5909">MPWRQFIRNLTNNEELIRRLSESYPIRRAAQLTAYFYSASKDKFIEQR</sequence>